<dbReference type="InterPro" id="IPR051804">
    <property type="entry name" value="Carb_Metab_Reg_Kinase/Isom"/>
</dbReference>
<evidence type="ECO:0000256" key="5">
    <source>
        <dbReference type="PIRSR" id="PIRSR036894-1"/>
    </source>
</evidence>
<dbReference type="PIRSF" id="PIRSF036894">
    <property type="entry name" value="PMI_Firm_short"/>
    <property type="match status" value="1"/>
</dbReference>
<sequence>MSLYPLIFYPSLHYRIWGGNKLKTLGKKVSDDKIGESWEISSVPNFISKVSNGFLKDRELTELINVYKEDLVGSDVYNKFGNNFPLLIKFLDTHEPLSVQVHPDDIYGKKHHNSWGKTEMWYVIDADKDSEIILGFEKNMTQEKFFEKLNANDFDGVFRKVYPKKGDVFYIPAGRVHALGKGLLIAEIQQSSDITYRIYDYDRLDKNGKKRELHIEEAKAVIDFSYIENVYSTYNPQGLNECLVHSPYFNVNKHNIAKNYIFKDLPTSFKIFILLEGRGSMSYNQNQSIFIEKGQSILIPACLKNIEIISEKDSPITFLEVYL</sequence>
<dbReference type="Proteomes" id="UP000319499">
    <property type="component" value="Unassembled WGS sequence"/>
</dbReference>
<feature type="domain" description="Phosphomannose isomerase type I catalytic" evidence="7">
    <location>
        <begin position="12"/>
        <end position="114"/>
    </location>
</feature>
<dbReference type="EMBL" id="SELH01000021">
    <property type="protein sequence ID" value="TWP27695.1"/>
    <property type="molecule type" value="Genomic_DNA"/>
</dbReference>
<dbReference type="PANTHER" id="PTHR42742:SF3">
    <property type="entry name" value="FRUCTOKINASE"/>
    <property type="match status" value="1"/>
</dbReference>
<organism evidence="9 10">
    <name type="scientific">Apibacter muscae</name>
    <dbReference type="NCBI Taxonomy" id="2509004"/>
    <lineage>
        <taxon>Bacteria</taxon>
        <taxon>Pseudomonadati</taxon>
        <taxon>Bacteroidota</taxon>
        <taxon>Flavobacteriia</taxon>
        <taxon>Flavobacteriales</taxon>
        <taxon>Weeksellaceae</taxon>
        <taxon>Apibacter</taxon>
    </lineage>
</organism>
<evidence type="ECO:0000259" key="8">
    <source>
        <dbReference type="Pfam" id="PF21621"/>
    </source>
</evidence>
<dbReference type="InterPro" id="IPR014628">
    <property type="entry name" value="Man6P_isomerase_Firm_short"/>
</dbReference>
<dbReference type="Pfam" id="PF21621">
    <property type="entry name" value="MPI_cupin_dom"/>
    <property type="match status" value="1"/>
</dbReference>
<dbReference type="GO" id="GO:0005975">
    <property type="term" value="P:carbohydrate metabolic process"/>
    <property type="evidence" value="ECO:0007669"/>
    <property type="project" value="InterPro"/>
</dbReference>
<protein>
    <recommendedName>
        <fullName evidence="3">Phosphohexomutase</fullName>
    </recommendedName>
    <alternativeName>
        <fullName evidence="4">Phosphomannose isomerase</fullName>
    </alternativeName>
</protein>
<dbReference type="CDD" id="cd07010">
    <property type="entry name" value="cupin_PMI_type_I_N_bac"/>
    <property type="match status" value="1"/>
</dbReference>
<evidence type="ECO:0000256" key="4">
    <source>
        <dbReference type="ARBA" id="ARBA00030762"/>
    </source>
</evidence>
<feature type="binding site" evidence="5">
    <location>
        <position position="177"/>
    </location>
    <ligand>
        <name>Zn(2+)</name>
        <dbReference type="ChEBI" id="CHEBI:29105"/>
    </ligand>
</feature>
<keyword evidence="10" id="KW-1185">Reference proteome</keyword>
<keyword evidence="9" id="KW-0413">Isomerase</keyword>
<feature type="binding site" evidence="5">
    <location>
        <position position="119"/>
    </location>
    <ligand>
        <name>Zn(2+)</name>
        <dbReference type="ChEBI" id="CHEBI:29105"/>
    </ligand>
</feature>
<dbReference type="Pfam" id="PF20511">
    <property type="entry name" value="PMI_typeI_cat"/>
    <property type="match status" value="1"/>
</dbReference>
<keyword evidence="2 5" id="KW-0862">Zinc</keyword>
<accession>A0A563DBU7</accession>
<dbReference type="SUPFAM" id="SSF51182">
    <property type="entry name" value="RmlC-like cupins"/>
    <property type="match status" value="1"/>
</dbReference>
<evidence type="ECO:0000256" key="6">
    <source>
        <dbReference type="PIRSR" id="PIRSR036894-2"/>
    </source>
</evidence>
<evidence type="ECO:0000256" key="1">
    <source>
        <dbReference type="ARBA" id="ARBA00022723"/>
    </source>
</evidence>
<dbReference type="PANTHER" id="PTHR42742">
    <property type="entry name" value="TRANSCRIPTIONAL REPRESSOR MPRA"/>
    <property type="match status" value="1"/>
</dbReference>
<proteinExistence type="predicted"/>
<reference evidence="9 10" key="1">
    <citation type="submission" date="2019-02" db="EMBL/GenBank/DDBJ databases">
        <title>Apibacter muscae sp. nov.: a novel member of the house fly microbiota.</title>
        <authorList>
            <person name="Park R."/>
        </authorList>
    </citation>
    <scope>NUCLEOTIDE SEQUENCE [LARGE SCALE GENOMIC DNA]</scope>
    <source>
        <strain evidence="9 10">AL1</strain>
    </source>
</reference>
<dbReference type="GO" id="GO:0008270">
    <property type="term" value="F:zinc ion binding"/>
    <property type="evidence" value="ECO:0007669"/>
    <property type="project" value="InterPro"/>
</dbReference>
<keyword evidence="1 5" id="KW-0479">Metal-binding</keyword>
<evidence type="ECO:0000313" key="10">
    <source>
        <dbReference type="Proteomes" id="UP000319499"/>
    </source>
</evidence>
<feature type="active site" evidence="6">
    <location>
        <position position="197"/>
    </location>
</feature>
<dbReference type="RefSeq" id="WP_146292625.1">
    <property type="nucleotide sequence ID" value="NZ_SELH01000021.1"/>
</dbReference>
<dbReference type="InterPro" id="IPR046457">
    <property type="entry name" value="PMI_typeI_cat"/>
</dbReference>
<comment type="caution">
    <text evidence="9">The sequence shown here is derived from an EMBL/GenBank/DDBJ whole genome shotgun (WGS) entry which is preliminary data.</text>
</comment>
<dbReference type="InterPro" id="IPR049071">
    <property type="entry name" value="MPI_cupin_dom"/>
</dbReference>
<dbReference type="InterPro" id="IPR011051">
    <property type="entry name" value="RmlC_Cupin_sf"/>
</dbReference>
<gene>
    <name evidence="9" type="ORF">ETU09_06260</name>
</gene>
<feature type="domain" description="Mannose-6-phosphate isomerase cupin" evidence="8">
    <location>
        <begin position="244"/>
        <end position="308"/>
    </location>
</feature>
<feature type="binding site" evidence="5">
    <location>
        <position position="102"/>
    </location>
    <ligand>
        <name>Zn(2+)</name>
        <dbReference type="ChEBI" id="CHEBI:29105"/>
    </ligand>
</feature>
<name>A0A563DBU7_9FLAO</name>
<evidence type="ECO:0000313" key="9">
    <source>
        <dbReference type="EMBL" id="TWP27695.1"/>
    </source>
</evidence>
<comment type="cofactor">
    <cofactor evidence="5">
        <name>Zn(2+)</name>
        <dbReference type="ChEBI" id="CHEBI:29105"/>
    </cofactor>
    <text evidence="5">Binds 1 zinc ion per subunit.</text>
</comment>
<dbReference type="AlphaFoldDB" id="A0A563DBU7"/>
<dbReference type="Gene3D" id="2.60.120.10">
    <property type="entry name" value="Jelly Rolls"/>
    <property type="match status" value="2"/>
</dbReference>
<dbReference type="GO" id="GO:0004476">
    <property type="term" value="F:mannose-6-phosphate isomerase activity"/>
    <property type="evidence" value="ECO:0007669"/>
    <property type="project" value="InterPro"/>
</dbReference>
<dbReference type="OrthoDB" id="9808275at2"/>
<evidence type="ECO:0000256" key="2">
    <source>
        <dbReference type="ARBA" id="ARBA00022833"/>
    </source>
</evidence>
<dbReference type="InterPro" id="IPR014710">
    <property type="entry name" value="RmlC-like_jellyroll"/>
</dbReference>
<evidence type="ECO:0000259" key="7">
    <source>
        <dbReference type="Pfam" id="PF20511"/>
    </source>
</evidence>
<evidence type="ECO:0000256" key="3">
    <source>
        <dbReference type="ARBA" id="ARBA00029741"/>
    </source>
</evidence>